<comment type="subcellular location">
    <subcellularLocation>
        <location evidence="2">Membrane</location>
        <topology evidence="2">Multi-pass membrane protein</topology>
    </subcellularLocation>
</comment>
<keyword evidence="13" id="KW-0732">Signal</keyword>
<protein>
    <recommendedName>
        <fullName evidence="3">RING-type E3 ubiquitin transferase</fullName>
        <ecNumber evidence="3">2.3.2.27</ecNumber>
    </recommendedName>
</protein>
<keyword evidence="5" id="KW-0812">Transmembrane</keyword>
<evidence type="ECO:0000256" key="5">
    <source>
        <dbReference type="ARBA" id="ARBA00022692"/>
    </source>
</evidence>
<name>A0A1R1Y104_9FUNG</name>
<keyword evidence="10" id="KW-1133">Transmembrane helix</keyword>
<dbReference type="AlphaFoldDB" id="A0A1R1Y104"/>
<dbReference type="PROSITE" id="PS50089">
    <property type="entry name" value="ZF_RING_2"/>
    <property type="match status" value="1"/>
</dbReference>
<dbReference type="OrthoDB" id="8062037at2759"/>
<dbReference type="GO" id="GO:0016020">
    <property type="term" value="C:membrane"/>
    <property type="evidence" value="ECO:0007669"/>
    <property type="project" value="UniProtKB-SubCell"/>
</dbReference>
<evidence type="ECO:0000313" key="16">
    <source>
        <dbReference type="Proteomes" id="UP000187283"/>
    </source>
</evidence>
<feature type="domain" description="RING-type" evidence="14">
    <location>
        <begin position="161"/>
        <end position="203"/>
    </location>
</feature>
<evidence type="ECO:0000256" key="6">
    <source>
        <dbReference type="ARBA" id="ARBA00022723"/>
    </source>
</evidence>
<accession>A0A1R1Y104</accession>
<evidence type="ECO:0000256" key="3">
    <source>
        <dbReference type="ARBA" id="ARBA00012483"/>
    </source>
</evidence>
<evidence type="ECO:0000259" key="14">
    <source>
        <dbReference type="PROSITE" id="PS50089"/>
    </source>
</evidence>
<dbReference type="Pfam" id="PF13639">
    <property type="entry name" value="zf-RING_2"/>
    <property type="match status" value="1"/>
</dbReference>
<proteinExistence type="predicted"/>
<dbReference type="SMART" id="SM00184">
    <property type="entry name" value="RING"/>
    <property type="match status" value="1"/>
</dbReference>
<keyword evidence="16" id="KW-1185">Reference proteome</keyword>
<gene>
    <name evidence="15" type="ORF">AYI70_g4016</name>
</gene>
<comment type="caution">
    <text evidence="15">The sequence shown here is derived from an EMBL/GenBank/DDBJ whole genome shotgun (WGS) entry which is preliminary data.</text>
</comment>
<sequence>MNALSMIVCGILIFLITSKFVKLKNRAREENSEDRIHIVSRQPVREVRGKYSTPVLTQLELDGYKTATLLECISEVQCKDQKINEECKEKEKCELSSESEQKVRALGRKENGNIFENKEAQVVEIRDNRDGEKFDENKEKLSINSQSGPEVVVKCSVELECLICLENIKEEELIRKIPCNHYFHLECMDTWVKTCAGICPTCRFNLHSN</sequence>
<dbReference type="GO" id="GO:0061630">
    <property type="term" value="F:ubiquitin protein ligase activity"/>
    <property type="evidence" value="ECO:0007669"/>
    <property type="project" value="UniProtKB-EC"/>
</dbReference>
<keyword evidence="7 12" id="KW-0863">Zinc-finger</keyword>
<keyword evidence="8" id="KW-0833">Ubl conjugation pathway</keyword>
<evidence type="ECO:0000313" key="15">
    <source>
        <dbReference type="EMBL" id="OMJ20580.1"/>
    </source>
</evidence>
<evidence type="ECO:0000256" key="7">
    <source>
        <dbReference type="ARBA" id="ARBA00022771"/>
    </source>
</evidence>
<dbReference type="GO" id="GO:0016567">
    <property type="term" value="P:protein ubiquitination"/>
    <property type="evidence" value="ECO:0007669"/>
    <property type="project" value="TreeGrafter"/>
</dbReference>
<dbReference type="Proteomes" id="UP000187283">
    <property type="component" value="Unassembled WGS sequence"/>
</dbReference>
<evidence type="ECO:0000256" key="11">
    <source>
        <dbReference type="ARBA" id="ARBA00023136"/>
    </source>
</evidence>
<dbReference type="PANTHER" id="PTHR45977">
    <property type="entry name" value="TARGET OF ERK KINASE MPK-1"/>
    <property type="match status" value="1"/>
</dbReference>
<keyword evidence="4" id="KW-0808">Transferase</keyword>
<evidence type="ECO:0000256" key="10">
    <source>
        <dbReference type="ARBA" id="ARBA00022989"/>
    </source>
</evidence>
<reference evidence="15 16" key="1">
    <citation type="submission" date="2017-01" db="EMBL/GenBank/DDBJ databases">
        <authorList>
            <person name="Mah S.A."/>
            <person name="Swanson W.J."/>
            <person name="Moy G.W."/>
            <person name="Vacquier V.D."/>
        </authorList>
    </citation>
    <scope>NUCLEOTIDE SEQUENCE [LARGE SCALE GENOMIC DNA]</scope>
    <source>
        <strain evidence="15 16">GSMNP</strain>
    </source>
</reference>
<evidence type="ECO:0000256" key="8">
    <source>
        <dbReference type="ARBA" id="ARBA00022786"/>
    </source>
</evidence>
<dbReference type="SUPFAM" id="SSF57850">
    <property type="entry name" value="RING/U-box"/>
    <property type="match status" value="1"/>
</dbReference>
<evidence type="ECO:0000256" key="12">
    <source>
        <dbReference type="PROSITE-ProRule" id="PRU00175"/>
    </source>
</evidence>
<evidence type="ECO:0000256" key="2">
    <source>
        <dbReference type="ARBA" id="ARBA00004141"/>
    </source>
</evidence>
<feature type="signal peptide" evidence="13">
    <location>
        <begin position="1"/>
        <end position="18"/>
    </location>
</feature>
<dbReference type="GO" id="GO:0006511">
    <property type="term" value="P:ubiquitin-dependent protein catabolic process"/>
    <property type="evidence" value="ECO:0007669"/>
    <property type="project" value="TreeGrafter"/>
</dbReference>
<dbReference type="GO" id="GO:0008270">
    <property type="term" value="F:zinc ion binding"/>
    <property type="evidence" value="ECO:0007669"/>
    <property type="project" value="UniProtKB-KW"/>
</dbReference>
<feature type="chain" id="PRO_5012028704" description="RING-type E3 ubiquitin transferase" evidence="13">
    <location>
        <begin position="19"/>
        <end position="209"/>
    </location>
</feature>
<dbReference type="InterPro" id="IPR001841">
    <property type="entry name" value="Znf_RING"/>
</dbReference>
<keyword evidence="9" id="KW-0862">Zinc</keyword>
<keyword evidence="11" id="KW-0472">Membrane</keyword>
<evidence type="ECO:0000256" key="9">
    <source>
        <dbReference type="ARBA" id="ARBA00022833"/>
    </source>
</evidence>
<evidence type="ECO:0000256" key="1">
    <source>
        <dbReference type="ARBA" id="ARBA00000900"/>
    </source>
</evidence>
<dbReference type="InterPro" id="IPR013083">
    <property type="entry name" value="Znf_RING/FYVE/PHD"/>
</dbReference>
<dbReference type="Gene3D" id="3.30.40.10">
    <property type="entry name" value="Zinc/RING finger domain, C3HC4 (zinc finger)"/>
    <property type="match status" value="1"/>
</dbReference>
<dbReference type="PANTHER" id="PTHR45977:SF4">
    <property type="entry name" value="RING-TYPE DOMAIN-CONTAINING PROTEIN"/>
    <property type="match status" value="1"/>
</dbReference>
<dbReference type="STRING" id="133412.A0A1R1Y104"/>
<dbReference type="EC" id="2.3.2.27" evidence="3"/>
<comment type="catalytic activity">
    <reaction evidence="1">
        <text>S-ubiquitinyl-[E2 ubiquitin-conjugating enzyme]-L-cysteine + [acceptor protein]-L-lysine = [E2 ubiquitin-conjugating enzyme]-L-cysteine + N(6)-ubiquitinyl-[acceptor protein]-L-lysine.</text>
        <dbReference type="EC" id="2.3.2.27"/>
    </reaction>
</comment>
<evidence type="ECO:0000256" key="4">
    <source>
        <dbReference type="ARBA" id="ARBA00022679"/>
    </source>
</evidence>
<evidence type="ECO:0000256" key="13">
    <source>
        <dbReference type="SAM" id="SignalP"/>
    </source>
</evidence>
<organism evidence="15 16">
    <name type="scientific">Smittium culicis</name>
    <dbReference type="NCBI Taxonomy" id="133412"/>
    <lineage>
        <taxon>Eukaryota</taxon>
        <taxon>Fungi</taxon>
        <taxon>Fungi incertae sedis</taxon>
        <taxon>Zoopagomycota</taxon>
        <taxon>Kickxellomycotina</taxon>
        <taxon>Harpellomycetes</taxon>
        <taxon>Harpellales</taxon>
        <taxon>Legeriomycetaceae</taxon>
        <taxon>Smittium</taxon>
    </lineage>
</organism>
<keyword evidence="6" id="KW-0479">Metal-binding</keyword>
<dbReference type="EMBL" id="LSSN01001205">
    <property type="protein sequence ID" value="OMJ20580.1"/>
    <property type="molecule type" value="Genomic_DNA"/>
</dbReference>